<dbReference type="Proteomes" id="UP001443914">
    <property type="component" value="Unassembled WGS sequence"/>
</dbReference>
<reference evidence="2" key="1">
    <citation type="submission" date="2024-03" db="EMBL/GenBank/DDBJ databases">
        <title>WGS assembly of Saponaria officinalis var. Norfolk2.</title>
        <authorList>
            <person name="Jenkins J."/>
            <person name="Shu S."/>
            <person name="Grimwood J."/>
            <person name="Barry K."/>
            <person name="Goodstein D."/>
            <person name="Schmutz J."/>
            <person name="Leebens-Mack J."/>
            <person name="Osbourn A."/>
        </authorList>
    </citation>
    <scope>NUCLEOTIDE SEQUENCE [LARGE SCALE GENOMIC DNA]</scope>
    <source>
        <strain evidence="2">JIC</strain>
    </source>
</reference>
<evidence type="ECO:0000313" key="2">
    <source>
        <dbReference type="EMBL" id="KAK9741012.1"/>
    </source>
</evidence>
<feature type="non-terminal residue" evidence="2">
    <location>
        <position position="1"/>
    </location>
</feature>
<dbReference type="Pfam" id="PF03372">
    <property type="entry name" value="Exo_endo_phos"/>
    <property type="match status" value="1"/>
</dbReference>
<dbReference type="AlphaFoldDB" id="A0AAW1M8L1"/>
<dbReference type="EMBL" id="JBDFQZ010000003">
    <property type="protein sequence ID" value="KAK9741012.1"/>
    <property type="molecule type" value="Genomic_DNA"/>
</dbReference>
<dbReference type="InterPro" id="IPR036691">
    <property type="entry name" value="Endo/exonu/phosph_ase_sf"/>
</dbReference>
<feature type="non-terminal residue" evidence="2">
    <location>
        <position position="147"/>
    </location>
</feature>
<dbReference type="Gene3D" id="3.60.10.10">
    <property type="entry name" value="Endonuclease/exonuclease/phosphatase"/>
    <property type="match status" value="1"/>
</dbReference>
<sequence>LVWNCRGLNSSLAPTIPKLRAMLSFTSYDFVYLMETKCNVELTAPYCRPFGFVNYDGIDAIGSSGGLYFGWKKDIRITILYKCCNFIICQVQECKDRFWYLCLVYGEPYTSCREYVWGNLGDWLDKFDRPALLIGDFNQVAFSWDKM</sequence>
<name>A0AAW1M8L1_SAPOF</name>
<feature type="domain" description="Endonuclease/exonuclease/phosphatase" evidence="1">
    <location>
        <begin position="2"/>
        <end position="145"/>
    </location>
</feature>
<gene>
    <name evidence="2" type="ORF">RND81_03G075700</name>
</gene>
<dbReference type="SUPFAM" id="SSF56219">
    <property type="entry name" value="DNase I-like"/>
    <property type="match status" value="1"/>
</dbReference>
<evidence type="ECO:0000259" key="1">
    <source>
        <dbReference type="Pfam" id="PF03372"/>
    </source>
</evidence>
<organism evidence="2 3">
    <name type="scientific">Saponaria officinalis</name>
    <name type="common">Common soapwort</name>
    <name type="synonym">Lychnis saponaria</name>
    <dbReference type="NCBI Taxonomy" id="3572"/>
    <lineage>
        <taxon>Eukaryota</taxon>
        <taxon>Viridiplantae</taxon>
        <taxon>Streptophyta</taxon>
        <taxon>Embryophyta</taxon>
        <taxon>Tracheophyta</taxon>
        <taxon>Spermatophyta</taxon>
        <taxon>Magnoliopsida</taxon>
        <taxon>eudicotyledons</taxon>
        <taxon>Gunneridae</taxon>
        <taxon>Pentapetalae</taxon>
        <taxon>Caryophyllales</taxon>
        <taxon>Caryophyllaceae</taxon>
        <taxon>Caryophylleae</taxon>
        <taxon>Saponaria</taxon>
    </lineage>
</organism>
<proteinExistence type="predicted"/>
<accession>A0AAW1M8L1</accession>
<dbReference type="PANTHER" id="PTHR35218:SF7">
    <property type="entry name" value="ENDONUCLEASE_EXONUCLEASE_PHOSPHATASE"/>
    <property type="match status" value="1"/>
</dbReference>
<keyword evidence="3" id="KW-1185">Reference proteome</keyword>
<dbReference type="PANTHER" id="PTHR35218">
    <property type="entry name" value="RNASE H DOMAIN-CONTAINING PROTEIN"/>
    <property type="match status" value="1"/>
</dbReference>
<dbReference type="GO" id="GO:0003824">
    <property type="term" value="F:catalytic activity"/>
    <property type="evidence" value="ECO:0007669"/>
    <property type="project" value="InterPro"/>
</dbReference>
<dbReference type="InterPro" id="IPR005135">
    <property type="entry name" value="Endo/exonuclease/phosphatase"/>
</dbReference>
<protein>
    <recommendedName>
        <fullName evidence="1">Endonuclease/exonuclease/phosphatase domain-containing protein</fullName>
    </recommendedName>
</protein>
<evidence type="ECO:0000313" key="3">
    <source>
        <dbReference type="Proteomes" id="UP001443914"/>
    </source>
</evidence>
<comment type="caution">
    <text evidence="2">The sequence shown here is derived from an EMBL/GenBank/DDBJ whole genome shotgun (WGS) entry which is preliminary data.</text>
</comment>